<dbReference type="Gene3D" id="1.10.630.10">
    <property type="entry name" value="Cytochrome P450"/>
    <property type="match status" value="1"/>
</dbReference>
<dbReference type="SUPFAM" id="SSF56281">
    <property type="entry name" value="Metallo-hydrolase/oxidoreductase"/>
    <property type="match status" value="2"/>
</dbReference>
<evidence type="ECO:0000256" key="7">
    <source>
        <dbReference type="ARBA" id="ARBA00022722"/>
    </source>
</evidence>
<evidence type="ECO:0000256" key="16">
    <source>
        <dbReference type="SAM" id="MobiDB-lite"/>
    </source>
</evidence>
<keyword evidence="9" id="KW-0255">Endonuclease</keyword>
<evidence type="ECO:0000256" key="14">
    <source>
        <dbReference type="ARBA" id="ARBA00023004"/>
    </source>
</evidence>
<dbReference type="GO" id="GO:0005506">
    <property type="term" value="F:iron ion binding"/>
    <property type="evidence" value="ECO:0007669"/>
    <property type="project" value="InterPro"/>
</dbReference>
<evidence type="ECO:0000256" key="12">
    <source>
        <dbReference type="ARBA" id="ARBA00022833"/>
    </source>
</evidence>
<dbReference type="Gene3D" id="3.60.15.10">
    <property type="entry name" value="Ribonuclease Z/Hydroxyacylglutathione hydrolase-like"/>
    <property type="match status" value="2"/>
</dbReference>
<dbReference type="CDD" id="cd11065">
    <property type="entry name" value="CYP64-like"/>
    <property type="match status" value="1"/>
</dbReference>
<keyword evidence="14 15" id="KW-0408">Iron</keyword>
<dbReference type="OrthoDB" id="527344at2759"/>
<evidence type="ECO:0000256" key="13">
    <source>
        <dbReference type="ARBA" id="ARBA00023002"/>
    </source>
</evidence>
<dbReference type="STRING" id="113226.A0A139IQS7"/>
<dbReference type="CDD" id="cd07718">
    <property type="entry name" value="RNaseZ_ELAC1_ELAC2-C-term-like_MBL-fold"/>
    <property type="match status" value="1"/>
</dbReference>
<dbReference type="SUPFAM" id="SSF51905">
    <property type="entry name" value="FAD/NAD(P)-binding domain"/>
    <property type="match status" value="1"/>
</dbReference>
<feature type="region of interest" description="Disordered" evidence="16">
    <location>
        <begin position="2589"/>
        <end position="2617"/>
    </location>
</feature>
<feature type="compositionally biased region" description="Basic and acidic residues" evidence="16">
    <location>
        <begin position="1588"/>
        <end position="1600"/>
    </location>
</feature>
<organism evidence="20 21">
    <name type="scientific">Pseudocercospora musae</name>
    <dbReference type="NCBI Taxonomy" id="113226"/>
    <lineage>
        <taxon>Eukaryota</taxon>
        <taxon>Fungi</taxon>
        <taxon>Dikarya</taxon>
        <taxon>Ascomycota</taxon>
        <taxon>Pezizomycotina</taxon>
        <taxon>Dothideomycetes</taxon>
        <taxon>Dothideomycetidae</taxon>
        <taxon>Mycosphaerellales</taxon>
        <taxon>Mycosphaerellaceae</taxon>
        <taxon>Pseudocercospora</taxon>
    </lineage>
</organism>
<feature type="compositionally biased region" description="Basic residues" evidence="16">
    <location>
        <begin position="2722"/>
        <end position="2739"/>
    </location>
</feature>
<dbReference type="GO" id="GO:0004497">
    <property type="term" value="F:monooxygenase activity"/>
    <property type="evidence" value="ECO:0007669"/>
    <property type="project" value="InterPro"/>
</dbReference>
<evidence type="ECO:0000256" key="4">
    <source>
        <dbReference type="ARBA" id="ARBA00012477"/>
    </source>
</evidence>
<dbReference type="InterPro" id="IPR001128">
    <property type="entry name" value="Cyt_P450"/>
</dbReference>
<dbReference type="Pfam" id="PF01494">
    <property type="entry name" value="FAD_binding_3"/>
    <property type="match status" value="1"/>
</dbReference>
<evidence type="ECO:0000256" key="6">
    <source>
        <dbReference type="ARBA" id="ARBA00022694"/>
    </source>
</evidence>
<dbReference type="Pfam" id="PF13691">
    <property type="entry name" value="Lactamase_B_4"/>
    <property type="match status" value="1"/>
</dbReference>
<evidence type="ECO:0000256" key="10">
    <source>
        <dbReference type="ARBA" id="ARBA00022801"/>
    </source>
</evidence>
<comment type="cofactor">
    <cofactor evidence="15">
        <name>heme</name>
        <dbReference type="ChEBI" id="CHEBI:30413"/>
    </cofactor>
</comment>
<dbReference type="InterPro" id="IPR017972">
    <property type="entry name" value="Cyt_P450_CS"/>
</dbReference>
<sequence>MAPYMSASSTETTDTPVQPSDIRVVIVGAGFAGITAAIECTRKGHSCIVLDSVKEMKQLGDIISFGSNAGRMFRKWPGVYEKLHPICHHSEQLTFRKWDTGEHIYTQRWSEEPDGGKSHAEGLHGHRGEIHKVIYDHAVSRGVEIYLGQHVTGYFEDERGAGVIANGERIVGDVVLGADGVRSMARTLVLGYDDKPKPSGYAIYRAWMSSEDLAKNELTKGLVKGDSHTGWLGPDIHFLAAAIKNGKEFSWVFTHKDERDVDEGWSEPGDHDDACRILEGWDPTLHAIVRMTPPGRLVDWKLVYRDPLPTWVSPRARIALIGDAAHPFLPTSIQGASQAMEDGACLAVCLQLSGKEKVTDALRAYEKIRYDRVRKTQKTGETTRDTWHKADFDNIMKNPEAIKLKRDPEILEHDAEAYAYASYLQVVASLHARINTWACELAHALSQASPIQPRYMLRGSLRIPSTVQKPVTASSRVCGANVTATSSRCRTTRHTVKQRASVASLKMTIHLVFSGRRLLVGWRRRDYHDVWYEPILTHDVGSEQKADGTFKMQLTLGSTGIHVPESDPDPEEVLWYPQFDWKNCEAEGKKVQQKMQRKILYDAWRYCATTDEHQVKQLEVELENRDFVRWDSWFRHAKKWKEGQMKRKGKRRVSRKTRNDQARRNGVSNEDIEQSLMETSEEDEAYETDLQEAEREKAAKKPRGAMAPPLPPSTNPSGGQRRGRGTGRPPTASKKRARPGAKAPKGSDGLPSRSGRNTLGSNRPIVDDTEDDNDEEDDDETSSHPWDSRPPEGPSRSGSAAASPAAPANDYDGRAYMMGEELTTPGAPRRTSAADLASRFGGRRKYNMPTPSATQDSAPARREGSVLRDEDRTNNNLDDDEALNAALEASMQPDEDDVKIQRAIEASVEPESQGVRDGSDGGDDGAGGDGSGRDSAIGPDSTRIYDIFKVTRRHSDAYITCRQLHVRHIRQRDQDDPAYVCIASPDGFIAWRIIVMPFTSFLPTLTAHPVLLLLTIVVVLLTFILLHDVLTWLRLPPGPTPLPFLGNKFQIPHSKPWIQFEQWSRIYGPIFTLWIGRKPTLIISDPQVAVELMEKRSNKYSSRPRMVVMGDVYNGNSSILTQPYGKAWSTRRRLLHQALNPKALRLYKPTQEAEAVRLCNALLQNPDRWEKELERFTSSVVFCVAYGHRIDSLQAKVIADRFRFMHFQASLNVPGKYLAESFPVLAKLPGWLATWKKEVKAMGTKEGEANLALLNMVKQDIAAAKARGAIVPDSLSKLLLELREKEDIPLSELHFSYVPASLFGAGSDTTASTLCSAFLALVTHPSVLKTAQAELDAVIGPERTPTFEDDIDLPYIRALCRETLRWQPAAVLGGTPHANTEPDFYEGYYIPAGTAMLGNNWAINLNQEYYPSPHRFDPARFLSDSELAQRDIEKQPYLGCKTHPAKSGHSSFGWGRRICPGADLASNSLFIALAKLLWAYDILPIAAGKYDIFDYTEGFNVRPKKFEVIIRVRSERHREVLEKEHVQAERWLEKFTAFEELSRLTSAFTLASIARAAERITTLTTLRLPHSIYPRVPYAHFHSSRRDRHSDDHHRKESRSGPETLAAISDLLGGSSSHPKRGNSRKHGRGSEGGVDNARPVASLEPRILTYRYRRDPTGHWHLRTKGRGAPEKQPRALKEDICWRDHHRLLLQSPTPANFPSFAQQDFLGRRMKSYVQFLTTPTVDSPGTTLLLHFANKRYLIGSLAEGTQRACVQIGARLLKVSECFLTGRTEWKNTGGLIGMILTLADSSAASQASSLEEVLKKAKMKAKRLGVADDTQKMKELEDQAKKEMSNTLSIFGPPNLNHTLATARRYVFRKGMPVNVHEIRDSGLPEQLPQENEEWKPFWADENIKVWPMSILPKSASSSQSPPASVSPRKRNFDEMQADEHGAMTTVASDLSQEERDYLTVKAVVGEMFNSSWRLDTLYETALSDVKLPAMIFVRNAQTNKMEKYTGPLPGDAKNPPPDPQMKVLVRRPWPGALVESLPENKPAREAISYIIRNHMQRGTFRPERAQALKVKSGPDFSKLANGDNVKNSDGETVTPEQVMDPPRAGGGVAVVDLPGPEYIENLVSRPEWRTKQVMEGVGAIIWICGKDVVKDPKIHAFMQEFQHLKHIVSSPDCCPNNISLDSVTGSTIRLNSVDPERYIVPVHDDPSSLQTRQVGDQKAHVAANASALPEAVYVAQRGQLVQLEPAIGIQSKEVVPTLNVAQVASEVPQDVMDEARKAQEATKTIPEDAEKWLGKLPPDAKDAEVITLGTGSALPSKYRNVSSTLVLVPGWGNILLDAGENTLGQLQRVFPAEDLRQVMRNLRLLCISHMHADHQLGTTSVIKAWYQEVHDGRPAPPVSPTQDWTQVFEDQRLAVISEPAVQHWLYEYSALEDYGYSRLAPLSMTVATARSGQPSRMSWFIPPSELKGLSPADQLAKFDEHIVSHTLLNLQDIQAVAVQHCHGARAISITLPSGFKVSYSGDCRPSKPFTQIGKGSTVCIHEATFDDGLQGDAEAKNHSTTSEALDIAQKMGAKACVLTHFSQRYQKMPVLERADETEAPAGEDVDMSNGAIEPVEDESTNPEDAMAGPLEDVAATFPDQDTSNSAGGKQYDIPSKKQAWRPLGQSGPPEAVKFKLQSDMKICVAFDYMRVKVGDIWKLEHFTPALLKLFAEEEKEVQDNGESGGGSGNGHGKKEKKKHKAGKSKRNN</sequence>
<dbReference type="GO" id="GO:1990180">
    <property type="term" value="P:mitochondrial tRNA 3'-end processing"/>
    <property type="evidence" value="ECO:0007669"/>
    <property type="project" value="TreeGrafter"/>
</dbReference>
<dbReference type="SUPFAM" id="SSF54373">
    <property type="entry name" value="FAD-linked reductases, C-terminal domain"/>
    <property type="match status" value="1"/>
</dbReference>
<dbReference type="PANTHER" id="PTHR12553:SF49">
    <property type="entry name" value="ZINC PHOSPHODIESTERASE ELAC PROTEIN 2"/>
    <property type="match status" value="1"/>
</dbReference>
<dbReference type="InterPro" id="IPR036866">
    <property type="entry name" value="RibonucZ/Hydroxyglut_hydro"/>
</dbReference>
<keyword evidence="7" id="KW-0540">Nuclease</keyword>
<evidence type="ECO:0000259" key="19">
    <source>
        <dbReference type="Pfam" id="PF13691"/>
    </source>
</evidence>
<dbReference type="PANTHER" id="PTHR12553">
    <property type="entry name" value="ZINC PHOSPHODIESTERASE ELAC PROTEIN 2"/>
    <property type="match status" value="1"/>
</dbReference>
<reference evidence="20 21" key="1">
    <citation type="submission" date="2015-07" db="EMBL/GenBank/DDBJ databases">
        <title>Comparative genomics of the Sigatoka disease complex on banana suggests a link between parallel evolutionary changes in Pseudocercospora fijiensis and Pseudocercospora eumusae and increased virulence on the banana host.</title>
        <authorList>
            <person name="Chang T.-C."/>
            <person name="Salvucci A."/>
            <person name="Crous P.W."/>
            <person name="Stergiopoulos I."/>
        </authorList>
    </citation>
    <scope>NUCLEOTIDE SEQUENCE [LARGE SCALE GENOMIC DNA]</scope>
    <source>
        <strain evidence="20 21">CBS 116634</strain>
    </source>
</reference>
<keyword evidence="17" id="KW-1133">Transmembrane helix</keyword>
<evidence type="ECO:0000256" key="8">
    <source>
        <dbReference type="ARBA" id="ARBA00022723"/>
    </source>
</evidence>
<feature type="compositionally biased region" description="Basic and acidic residues" evidence="16">
    <location>
        <begin position="859"/>
        <end position="873"/>
    </location>
</feature>
<evidence type="ECO:0000256" key="15">
    <source>
        <dbReference type="PIRSR" id="PIRSR602401-1"/>
    </source>
</evidence>
<dbReference type="Proteomes" id="UP000073492">
    <property type="component" value="Unassembled WGS sequence"/>
</dbReference>
<dbReference type="Pfam" id="PF00067">
    <property type="entry name" value="p450"/>
    <property type="match status" value="1"/>
</dbReference>
<evidence type="ECO:0000256" key="2">
    <source>
        <dbReference type="ARBA" id="ARBA00001947"/>
    </source>
</evidence>
<dbReference type="GO" id="GO:0020037">
    <property type="term" value="F:heme binding"/>
    <property type="evidence" value="ECO:0007669"/>
    <property type="project" value="InterPro"/>
</dbReference>
<feature type="compositionally biased region" description="Polar residues" evidence="16">
    <location>
        <begin position="2075"/>
        <end position="2086"/>
    </location>
</feature>
<comment type="similarity">
    <text evidence="3">Belongs to the RNase Z family.</text>
</comment>
<keyword evidence="15" id="KW-0349">Heme</keyword>
<dbReference type="GO" id="GO:0005739">
    <property type="term" value="C:mitochondrion"/>
    <property type="evidence" value="ECO:0007669"/>
    <property type="project" value="TreeGrafter"/>
</dbReference>
<dbReference type="InterPro" id="IPR047151">
    <property type="entry name" value="RNZ2-like"/>
</dbReference>
<dbReference type="EMBL" id="LFZO01000028">
    <property type="protein sequence ID" value="KXT16916.1"/>
    <property type="molecule type" value="Genomic_DNA"/>
</dbReference>
<feature type="compositionally biased region" description="Low complexity" evidence="16">
    <location>
        <begin position="794"/>
        <end position="808"/>
    </location>
</feature>
<feature type="compositionally biased region" description="Acidic residues" evidence="16">
    <location>
        <begin position="679"/>
        <end position="691"/>
    </location>
</feature>
<feature type="region of interest" description="Disordered" evidence="16">
    <location>
        <begin position="2067"/>
        <end position="2094"/>
    </location>
</feature>
<feature type="compositionally biased region" description="Basic residues" evidence="16">
    <location>
        <begin position="1618"/>
        <end position="1628"/>
    </location>
</feature>
<feature type="domain" description="FAD-binding" evidence="18">
    <location>
        <begin position="22"/>
        <end position="376"/>
    </location>
</feature>
<evidence type="ECO:0000256" key="11">
    <source>
        <dbReference type="ARBA" id="ARBA00022827"/>
    </source>
</evidence>
<evidence type="ECO:0000256" key="1">
    <source>
        <dbReference type="ARBA" id="ARBA00000402"/>
    </source>
</evidence>
<dbReference type="GO" id="GO:0042781">
    <property type="term" value="F:3'-tRNA processing endoribonuclease activity"/>
    <property type="evidence" value="ECO:0007669"/>
    <property type="project" value="UniProtKB-EC"/>
</dbReference>
<dbReference type="PRINTS" id="PR00385">
    <property type="entry name" value="P450"/>
</dbReference>
<evidence type="ECO:0000313" key="21">
    <source>
        <dbReference type="Proteomes" id="UP000073492"/>
    </source>
</evidence>
<dbReference type="InterPro" id="IPR036188">
    <property type="entry name" value="FAD/NAD-bd_sf"/>
</dbReference>
<dbReference type="EC" id="3.1.26.11" evidence="4"/>
<keyword evidence="11" id="KW-0274">FAD</keyword>
<keyword evidence="6" id="KW-0819">tRNA processing</keyword>
<evidence type="ECO:0000256" key="17">
    <source>
        <dbReference type="SAM" id="Phobius"/>
    </source>
</evidence>
<keyword evidence="5" id="KW-0285">Flavoprotein</keyword>
<dbReference type="InterPro" id="IPR002938">
    <property type="entry name" value="FAD-bd"/>
</dbReference>
<feature type="region of interest" description="Disordered" evidence="16">
    <location>
        <begin position="641"/>
        <end position="877"/>
    </location>
</feature>
<feature type="transmembrane region" description="Helical" evidence="17">
    <location>
        <begin position="1010"/>
        <end position="1033"/>
    </location>
</feature>
<evidence type="ECO:0000256" key="9">
    <source>
        <dbReference type="ARBA" id="ARBA00022759"/>
    </source>
</evidence>
<evidence type="ECO:0000256" key="3">
    <source>
        <dbReference type="ARBA" id="ARBA00007823"/>
    </source>
</evidence>
<feature type="region of interest" description="Disordered" evidence="16">
    <location>
        <begin position="1583"/>
        <end position="1641"/>
    </location>
</feature>
<keyword evidence="17" id="KW-0812">Transmembrane</keyword>
<evidence type="ECO:0000259" key="18">
    <source>
        <dbReference type="Pfam" id="PF01494"/>
    </source>
</evidence>
<feature type="binding site" description="axial binding residue" evidence="15">
    <location>
        <position position="1459"/>
    </location>
    <ligand>
        <name>heme</name>
        <dbReference type="ChEBI" id="CHEBI:30413"/>
    </ligand>
    <ligandPart>
        <name>Fe</name>
        <dbReference type="ChEBI" id="CHEBI:18248"/>
    </ligandPart>
</feature>
<dbReference type="InterPro" id="IPR027794">
    <property type="entry name" value="tRNase_Z_dom"/>
</dbReference>
<dbReference type="InterPro" id="IPR036396">
    <property type="entry name" value="Cyt_P450_sf"/>
</dbReference>
<keyword evidence="21" id="KW-1185">Reference proteome</keyword>
<dbReference type="GO" id="GO:0071949">
    <property type="term" value="F:FAD binding"/>
    <property type="evidence" value="ECO:0007669"/>
    <property type="project" value="InterPro"/>
</dbReference>
<comment type="catalytic activity">
    <reaction evidence="1">
        <text>Endonucleolytic cleavage of RNA, removing extra 3' nucleotides from tRNA precursor, generating 3' termini of tRNAs. A 3'-hydroxy group is left at the tRNA terminus and a 5'-phosphoryl group is left at the trailer molecule.</text>
        <dbReference type="EC" id="3.1.26.11"/>
    </reaction>
</comment>
<feature type="compositionally biased region" description="Acidic residues" evidence="16">
    <location>
        <begin position="767"/>
        <end position="780"/>
    </location>
</feature>
<dbReference type="SUPFAM" id="SSF48264">
    <property type="entry name" value="Cytochrome P450"/>
    <property type="match status" value="1"/>
</dbReference>
<keyword evidence="12" id="KW-0862">Zinc</keyword>
<gene>
    <name evidence="20" type="ORF">AC579_4753</name>
</gene>
<feature type="compositionally biased region" description="Basic residues" evidence="16">
    <location>
        <begin position="646"/>
        <end position="656"/>
    </location>
</feature>
<proteinExistence type="inferred from homology"/>
<comment type="caution">
    <text evidence="20">The sequence shown here is derived from an EMBL/GenBank/DDBJ whole genome shotgun (WGS) entry which is preliminary data.</text>
</comment>
<comment type="cofactor">
    <cofactor evidence="2">
        <name>Zn(2+)</name>
        <dbReference type="ChEBI" id="CHEBI:29105"/>
    </cofactor>
</comment>
<dbReference type="PROSITE" id="PS00086">
    <property type="entry name" value="CYTOCHROME_P450"/>
    <property type="match status" value="1"/>
</dbReference>
<keyword evidence="10" id="KW-0378">Hydrolase</keyword>
<feature type="region of interest" description="Disordered" evidence="16">
    <location>
        <begin position="2705"/>
        <end position="2739"/>
    </location>
</feature>
<dbReference type="PRINTS" id="PR00463">
    <property type="entry name" value="EP450I"/>
</dbReference>
<accession>A0A139IQS7</accession>
<dbReference type="GO" id="GO:0016705">
    <property type="term" value="F:oxidoreductase activity, acting on paired donors, with incorporation or reduction of molecular oxygen"/>
    <property type="evidence" value="ECO:0007669"/>
    <property type="project" value="InterPro"/>
</dbReference>
<dbReference type="InterPro" id="IPR002401">
    <property type="entry name" value="Cyt_P450_E_grp-I"/>
</dbReference>
<evidence type="ECO:0000313" key="20">
    <source>
        <dbReference type="EMBL" id="KXT16916.1"/>
    </source>
</evidence>
<feature type="region of interest" description="Disordered" evidence="16">
    <location>
        <begin position="906"/>
        <end position="938"/>
    </location>
</feature>
<keyword evidence="8 15" id="KW-0479">Metal-binding</keyword>
<feature type="domain" description="tRNase Z endonuclease" evidence="19">
    <location>
        <begin position="1718"/>
        <end position="1780"/>
    </location>
</feature>
<name>A0A139IQS7_9PEZI</name>
<keyword evidence="17" id="KW-0472">Membrane</keyword>
<evidence type="ECO:0000256" key="5">
    <source>
        <dbReference type="ARBA" id="ARBA00022630"/>
    </source>
</evidence>
<keyword evidence="13" id="KW-0560">Oxidoreductase</keyword>
<dbReference type="Gene3D" id="3.50.50.60">
    <property type="entry name" value="FAD/NAD(P)-binding domain"/>
    <property type="match status" value="1"/>
</dbReference>
<protein>
    <recommendedName>
        <fullName evidence="4">ribonuclease Z</fullName>
        <ecNumber evidence="4">3.1.26.11</ecNumber>
    </recommendedName>
</protein>